<feature type="region of interest" description="Disordered" evidence="1">
    <location>
        <begin position="1"/>
        <end position="34"/>
    </location>
</feature>
<feature type="region of interest" description="Disordered" evidence="1">
    <location>
        <begin position="125"/>
        <end position="165"/>
    </location>
</feature>
<gene>
    <name evidence="2" type="ORF">ACFPQB_05645</name>
</gene>
<accession>A0ABW0ZEA5</accession>
<sequence>MNEMNEPPVGGPQDDGPQRDQPQEQPQPHDVGSVGEEAVKLFGALADLARQHAGDAGGTFSGLAGQAAAMAHEVNEHLATDSPECTYCPVCRVVHVVRETSPEVKAHLMVAASSLMQAAAGLMETLPPPTGTGASARGPAVERIDLDEADDAGDESDHNDPGANP</sequence>
<organism evidence="2 3">
    <name type="scientific">Nocardioides vastitatis</name>
    <dbReference type="NCBI Taxonomy" id="2568655"/>
    <lineage>
        <taxon>Bacteria</taxon>
        <taxon>Bacillati</taxon>
        <taxon>Actinomycetota</taxon>
        <taxon>Actinomycetes</taxon>
        <taxon>Propionibacteriales</taxon>
        <taxon>Nocardioidaceae</taxon>
        <taxon>Nocardioides</taxon>
    </lineage>
</organism>
<proteinExistence type="predicted"/>
<dbReference type="RefSeq" id="WP_136431418.1">
    <property type="nucleotide sequence ID" value="NZ_JBHSNS010000001.1"/>
</dbReference>
<comment type="caution">
    <text evidence="2">The sequence shown here is derived from an EMBL/GenBank/DDBJ whole genome shotgun (WGS) entry which is preliminary data.</text>
</comment>
<protein>
    <submittedName>
        <fullName evidence="2">Uncharacterized protein</fullName>
    </submittedName>
</protein>
<feature type="compositionally biased region" description="Basic and acidic residues" evidence="1">
    <location>
        <begin position="155"/>
        <end position="165"/>
    </location>
</feature>
<evidence type="ECO:0000313" key="2">
    <source>
        <dbReference type="EMBL" id="MFC5728392.1"/>
    </source>
</evidence>
<name>A0ABW0ZEA5_9ACTN</name>
<dbReference type="EMBL" id="JBHSNS010000001">
    <property type="protein sequence ID" value="MFC5728392.1"/>
    <property type="molecule type" value="Genomic_DNA"/>
</dbReference>
<dbReference type="Proteomes" id="UP001596072">
    <property type="component" value="Unassembled WGS sequence"/>
</dbReference>
<reference evidence="3" key="1">
    <citation type="journal article" date="2019" name="Int. J. Syst. Evol. Microbiol.">
        <title>The Global Catalogue of Microorganisms (GCM) 10K type strain sequencing project: providing services to taxonomists for standard genome sequencing and annotation.</title>
        <authorList>
            <consortium name="The Broad Institute Genomics Platform"/>
            <consortium name="The Broad Institute Genome Sequencing Center for Infectious Disease"/>
            <person name="Wu L."/>
            <person name="Ma J."/>
        </authorList>
    </citation>
    <scope>NUCLEOTIDE SEQUENCE [LARGE SCALE GENOMIC DNA]</scope>
    <source>
        <strain evidence="3">YIM 94188</strain>
    </source>
</reference>
<evidence type="ECO:0000256" key="1">
    <source>
        <dbReference type="SAM" id="MobiDB-lite"/>
    </source>
</evidence>
<evidence type="ECO:0000313" key="3">
    <source>
        <dbReference type="Proteomes" id="UP001596072"/>
    </source>
</evidence>
<keyword evidence="3" id="KW-1185">Reference proteome</keyword>